<feature type="region of interest" description="Disordered" evidence="9">
    <location>
        <begin position="815"/>
        <end position="907"/>
    </location>
</feature>
<feature type="transmembrane region" description="Helical" evidence="10">
    <location>
        <begin position="1617"/>
        <end position="1637"/>
    </location>
</feature>
<feature type="compositionally biased region" description="Polar residues" evidence="9">
    <location>
        <begin position="939"/>
        <end position="952"/>
    </location>
</feature>
<evidence type="ECO:0000256" key="7">
    <source>
        <dbReference type="ARBA" id="ARBA00046312"/>
    </source>
</evidence>
<protein>
    <submittedName>
        <fullName evidence="13">Nesprin-3-like</fullName>
    </submittedName>
</protein>
<dbReference type="GO" id="GO:0007097">
    <property type="term" value="P:nuclear migration"/>
    <property type="evidence" value="ECO:0007669"/>
    <property type="project" value="TreeGrafter"/>
</dbReference>
<feature type="region of interest" description="Disordered" evidence="9">
    <location>
        <begin position="360"/>
        <end position="426"/>
    </location>
</feature>
<evidence type="ECO:0000256" key="10">
    <source>
        <dbReference type="SAM" id="Phobius"/>
    </source>
</evidence>
<accession>A0A8U0TPH0</accession>
<dbReference type="PROSITE" id="PS51049">
    <property type="entry name" value="KASH"/>
    <property type="match status" value="1"/>
</dbReference>
<dbReference type="RefSeq" id="XP_038822914.1">
    <property type="nucleotide sequence ID" value="XM_038966986.1"/>
</dbReference>
<feature type="compositionally biased region" description="Low complexity" evidence="9">
    <location>
        <begin position="1038"/>
        <end position="1060"/>
    </location>
</feature>
<evidence type="ECO:0000256" key="1">
    <source>
        <dbReference type="ARBA" id="ARBA00008619"/>
    </source>
</evidence>
<dbReference type="InterPro" id="IPR052403">
    <property type="entry name" value="LINC-complex_assoc"/>
</dbReference>
<keyword evidence="6" id="KW-0539">Nucleus</keyword>
<dbReference type="Pfam" id="PF25803">
    <property type="entry name" value="Spectrin_SYNE1_2"/>
    <property type="match status" value="1"/>
</dbReference>
<dbReference type="GO" id="GO:0034993">
    <property type="term" value="C:meiotic nuclear membrane microtubule tethering complex"/>
    <property type="evidence" value="ECO:0007669"/>
    <property type="project" value="TreeGrafter"/>
</dbReference>
<reference evidence="13" key="1">
    <citation type="submission" date="2025-08" db="UniProtKB">
        <authorList>
            <consortium name="RefSeq"/>
        </authorList>
    </citation>
    <scope>IDENTIFICATION</scope>
    <source>
        <tissue evidence="13">White muscle</tissue>
    </source>
</reference>
<evidence type="ECO:0000256" key="9">
    <source>
        <dbReference type="SAM" id="MobiDB-lite"/>
    </source>
</evidence>
<feature type="compositionally biased region" description="Low complexity" evidence="9">
    <location>
        <begin position="1067"/>
        <end position="1295"/>
    </location>
</feature>
<keyword evidence="12" id="KW-1185">Reference proteome</keyword>
<feature type="region of interest" description="Disordered" evidence="9">
    <location>
        <begin position="1456"/>
        <end position="1480"/>
    </location>
</feature>
<dbReference type="CDD" id="cd00176">
    <property type="entry name" value="SPEC"/>
    <property type="match status" value="1"/>
</dbReference>
<dbReference type="InterPro" id="IPR057933">
    <property type="entry name" value="SYNE3_dom"/>
</dbReference>
<evidence type="ECO:0000313" key="13">
    <source>
        <dbReference type="RefSeq" id="XP_038822914.1"/>
    </source>
</evidence>
<dbReference type="Gene3D" id="1.20.58.60">
    <property type="match status" value="3"/>
</dbReference>
<sequence length="1666" mass="181458">MTHQEQQEILFRESLEAAMSWMLAVQERLRLNDNTQGPRAALEARLRETEKIHQSEHEGHVKFDKVLVAAEVLLQNGNQGTRNITHARLKELKALWEETCTYIIHCHSRIEWVWLHWSEYLKAYEEFEMWLVSVRRSLEPEVELQLGVKEKLWQVDNQRILLSDVQNQALLLERLVDEAAALHNRIQDPSVDQEAQERLQLAYNSIRDKAEERLSVLQKMAEEHQMYQRDVLKFQAWLVSKTKELNTLTETEDTAENKLRALQTLDDNVASEERTLQHIEVMAEAVRANTSPGGADVVVEEAEELRLDWQRLRQSLCEVGESLKSSLDSQSQYQSRCQRLGEDIRQLRGLLHRLTRDLETAREGDRTRDLETAREGDRTGDLETAREGDRTGDLETAREGDRTRDLEAAREGDRTGDLETASEGDRIEEQMVGQWRKYMNIRNTLLAEESQVEHLKAQLKELFRFSQDSQHLSVDVLAVVKEQQSVKCRAVKLCVESELGLRQVLQDPLHGFSQWSQVVSQVLESSAEVSEFSHVAMLVQNIQRLLKHSLQLQEQLRLMLLKRDLLCSVFGSDRAESLMTELNDTVRSRELLHNQLLQRKARLQGLISRTKDFGDACKSIRNKLTLLRERLISADSLQPDILAKKSQSDQQRVIKKDLEDCEAHITALETLVLSSSANRTQFERLYGDWRILYKSVRVKVKESEESIGEHESFHESLLNVEKWLMIMRQKLESYRSSTGEWSLDNRQQEAERALGEFPEKELQLHQTEVQGQGVLERTSEEGRVHILRDMKHLRESWMALHDLSLNLFRLLNGHSSEDPDLDTQRERVRGQAGERPGPGRELFPGEGGDMIKGSGSSSSREGALERSPGEGHGVWLSQSSGVGAGRGGRTGLGGRLEQGEGVESFGAEEGIWVEGAFEGSMEVMDLSEHGERQGRDRQTLGQQLSPMTLTLAGSQRRRQGGGSESRDREREREKERGGGEHSLGVEEVDSSIVWRGGYGQRGEEGTTGMTSGHTGGRSTHGGGGGGVVVVVDSGSRVSGVVGDSGSRVSGVVGDSGSRVRGVGGDSGSRVSGVVGDSGSRVSGVVGDSGSRVSGVVGDSGSRVSEVVGDSGSRVSGVVGDSGSRVSGVVGDSGSRVSEVVGDSGSRVSEVVGDSGSRVSGVVGDSGSRVSEVVGDSGSRVSGVVGDSGSRVSGVVGDSGSRVSGVVGDSGSRVSEVVGDSGSRVSGVVGDSGSRVSGVVGDSGSRVSGVVGDSGSRVSGVVGDSGSRVSGVVGDSDSRVSGVVGDSDSRVSGVVGDSGSRVSGVVGVSGSRVSRVVGDSGSRVSGIVGDSGSRVSGVVGDSGSRVSEVVGDSDSRVSGVVVVEVSGSSSRGGTEEWVAGQRSRGMAESLAMEVDVGLGSGSGLGHGSRGNYEEGTGEMRDHSEGGHLRHRGFFPPIKTRMEDSVMDGLTLSFQQGSARKPSGRLQGSSHHTTAGVGATLSAGDYEDRRREFEAWLQKENDTLSGILSTEGPLSTKELKIRQNTLMTLRSSVDWGQEQFQLLLMAWAVAGARADRGAEDVGMEEIRYRWMLYKSKLKDVGDLKALLNLKQGASAAGREEHTRTAKEKTPGLLYRVCRVALPLWLLLLALLLFAFFLPWMDEGSSCSLSNNFARSFNIMLRYHGPPPT</sequence>
<evidence type="ECO:0000256" key="3">
    <source>
        <dbReference type="ARBA" id="ARBA00022737"/>
    </source>
</evidence>
<feature type="compositionally biased region" description="Basic and acidic residues" evidence="9">
    <location>
        <begin position="964"/>
        <end position="979"/>
    </location>
</feature>
<feature type="compositionally biased region" description="Basic and acidic residues" evidence="9">
    <location>
        <begin position="926"/>
        <end position="938"/>
    </location>
</feature>
<keyword evidence="4 10" id="KW-1133">Transmembrane helix</keyword>
<feature type="compositionally biased region" description="Gly residues" evidence="9">
    <location>
        <begin position="882"/>
        <end position="896"/>
    </location>
</feature>
<dbReference type="GO" id="GO:0005640">
    <property type="term" value="C:nuclear outer membrane"/>
    <property type="evidence" value="ECO:0007669"/>
    <property type="project" value="UniProtKB-SubCell"/>
</dbReference>
<evidence type="ECO:0000256" key="8">
    <source>
        <dbReference type="PROSITE-ProRule" id="PRU00385"/>
    </source>
</evidence>
<organism evidence="12 13">
    <name type="scientific">Salvelinus namaycush</name>
    <name type="common">Lake trout</name>
    <name type="synonym">Salmo namaycush</name>
    <dbReference type="NCBI Taxonomy" id="8040"/>
    <lineage>
        <taxon>Eukaryota</taxon>
        <taxon>Metazoa</taxon>
        <taxon>Chordata</taxon>
        <taxon>Craniata</taxon>
        <taxon>Vertebrata</taxon>
        <taxon>Euteleostomi</taxon>
        <taxon>Actinopterygii</taxon>
        <taxon>Neopterygii</taxon>
        <taxon>Teleostei</taxon>
        <taxon>Protacanthopterygii</taxon>
        <taxon>Salmoniformes</taxon>
        <taxon>Salmonidae</taxon>
        <taxon>Salmoninae</taxon>
        <taxon>Salvelinus</taxon>
    </lineage>
</organism>
<evidence type="ECO:0000256" key="2">
    <source>
        <dbReference type="ARBA" id="ARBA00022692"/>
    </source>
</evidence>
<evidence type="ECO:0000256" key="5">
    <source>
        <dbReference type="ARBA" id="ARBA00023136"/>
    </source>
</evidence>
<dbReference type="SUPFAM" id="SSF46966">
    <property type="entry name" value="Spectrin repeat"/>
    <property type="match status" value="2"/>
</dbReference>
<dbReference type="GO" id="GO:0051015">
    <property type="term" value="F:actin filament binding"/>
    <property type="evidence" value="ECO:0007669"/>
    <property type="project" value="TreeGrafter"/>
</dbReference>
<feature type="region of interest" description="Disordered" evidence="9">
    <location>
        <begin position="926"/>
        <end position="1025"/>
    </location>
</feature>
<evidence type="ECO:0000256" key="6">
    <source>
        <dbReference type="ARBA" id="ARBA00023242"/>
    </source>
</evidence>
<comment type="similarity">
    <text evidence="1">Belongs to the nesprin family.</text>
</comment>
<feature type="region of interest" description="Disordered" evidence="9">
    <location>
        <begin position="1038"/>
        <end position="1295"/>
    </location>
</feature>
<feature type="domain" description="KASH" evidence="11">
    <location>
        <begin position="1608"/>
        <end position="1666"/>
    </location>
</feature>
<feature type="topological domain" description="Perinuclear space" evidence="8">
    <location>
        <begin position="1638"/>
        <end position="1666"/>
    </location>
</feature>
<dbReference type="InterPro" id="IPR018159">
    <property type="entry name" value="Spectrin/alpha-actinin"/>
</dbReference>
<comment type="subcellular location">
    <subcellularLocation>
        <location evidence="7">Nucleus outer membrane</location>
        <topology evidence="7">Single-pass type IV membrane protein</topology>
    </subcellularLocation>
</comment>
<dbReference type="GO" id="GO:0005737">
    <property type="term" value="C:cytoplasm"/>
    <property type="evidence" value="ECO:0007669"/>
    <property type="project" value="TreeGrafter"/>
</dbReference>
<proteinExistence type="inferred from homology"/>
<dbReference type="InterPro" id="IPR012315">
    <property type="entry name" value="KASH"/>
</dbReference>
<keyword evidence="2 8" id="KW-0812">Transmembrane</keyword>
<dbReference type="PANTHER" id="PTHR47535">
    <property type="entry name" value="MUSCLE-SPECIFIC PROTEIN 300 KDA, ISOFORM G"/>
    <property type="match status" value="1"/>
</dbReference>
<dbReference type="GeneID" id="120023037"/>
<evidence type="ECO:0000259" key="11">
    <source>
        <dbReference type="PROSITE" id="PS51049"/>
    </source>
</evidence>
<dbReference type="InterPro" id="IPR057932">
    <property type="entry name" value="Spectrin_SYNE1_3"/>
</dbReference>
<dbReference type="Proteomes" id="UP000808372">
    <property type="component" value="Chromosome 28"/>
</dbReference>
<dbReference type="Pfam" id="PF10541">
    <property type="entry name" value="KASH"/>
    <property type="match status" value="1"/>
</dbReference>
<dbReference type="KEGG" id="snh:120023037"/>
<keyword evidence="5 8" id="KW-0472">Membrane</keyword>
<feature type="topological domain" description="Cytoplasmic" evidence="8">
    <location>
        <begin position="1"/>
        <end position="1616"/>
    </location>
</feature>
<dbReference type="PANTHER" id="PTHR47535:SF2">
    <property type="entry name" value="NESPRIN-3"/>
    <property type="match status" value="1"/>
</dbReference>
<feature type="compositionally biased region" description="Gly residues" evidence="9">
    <location>
        <begin position="1013"/>
        <end position="1025"/>
    </location>
</feature>
<evidence type="ECO:0000313" key="12">
    <source>
        <dbReference type="Proteomes" id="UP000808372"/>
    </source>
</evidence>
<dbReference type="SMART" id="SM00150">
    <property type="entry name" value="SPEC"/>
    <property type="match status" value="2"/>
</dbReference>
<gene>
    <name evidence="13" type="primary">LOC120023037</name>
</gene>
<dbReference type="SMART" id="SM01249">
    <property type="entry name" value="KASH"/>
    <property type="match status" value="1"/>
</dbReference>
<name>A0A8U0TPH0_SALNM</name>
<evidence type="ECO:0000256" key="4">
    <source>
        <dbReference type="ARBA" id="ARBA00022989"/>
    </source>
</evidence>
<dbReference type="Pfam" id="PF25804">
    <property type="entry name" value="SYNE3"/>
    <property type="match status" value="1"/>
</dbReference>
<keyword evidence="3" id="KW-0677">Repeat</keyword>